<dbReference type="EMBL" id="WIXP02000006">
    <property type="protein sequence ID" value="KAF6209481.1"/>
    <property type="molecule type" value="Genomic_DNA"/>
</dbReference>
<dbReference type="Gene3D" id="3.40.630.30">
    <property type="match status" value="1"/>
</dbReference>
<dbReference type="OrthoDB" id="9975416at2759"/>
<dbReference type="PANTHER" id="PTHR13170">
    <property type="entry name" value="O-GLCNACASE"/>
    <property type="match status" value="1"/>
</dbReference>
<dbReference type="InterPro" id="IPR016181">
    <property type="entry name" value="Acyl_CoA_acyltransferase"/>
</dbReference>
<dbReference type="GO" id="GO:0016231">
    <property type="term" value="F:beta-N-acetylglucosaminidase activity"/>
    <property type="evidence" value="ECO:0007669"/>
    <property type="project" value="TreeGrafter"/>
</dbReference>
<accession>A0A8S9XMG4</accession>
<evidence type="ECO:0000313" key="3">
    <source>
        <dbReference type="Proteomes" id="UP000466442"/>
    </source>
</evidence>
<dbReference type="SUPFAM" id="SSF55729">
    <property type="entry name" value="Acyl-CoA N-acyltransferases (Nat)"/>
    <property type="match status" value="1"/>
</dbReference>
<dbReference type="GO" id="GO:0009100">
    <property type="term" value="P:glycoprotein metabolic process"/>
    <property type="evidence" value="ECO:0007669"/>
    <property type="project" value="TreeGrafter"/>
</dbReference>
<dbReference type="InterPro" id="IPR051822">
    <property type="entry name" value="Glycosyl_Hydrolase_84"/>
</dbReference>
<organism evidence="2 3">
    <name type="scientific">Apolygus lucorum</name>
    <name type="common">Small green plant bug</name>
    <name type="synonym">Lygocoris lucorum</name>
    <dbReference type="NCBI Taxonomy" id="248454"/>
    <lineage>
        <taxon>Eukaryota</taxon>
        <taxon>Metazoa</taxon>
        <taxon>Ecdysozoa</taxon>
        <taxon>Arthropoda</taxon>
        <taxon>Hexapoda</taxon>
        <taxon>Insecta</taxon>
        <taxon>Pterygota</taxon>
        <taxon>Neoptera</taxon>
        <taxon>Paraneoptera</taxon>
        <taxon>Hemiptera</taxon>
        <taxon>Heteroptera</taxon>
        <taxon>Panheteroptera</taxon>
        <taxon>Cimicomorpha</taxon>
        <taxon>Miridae</taxon>
        <taxon>Mirini</taxon>
        <taxon>Apolygus</taxon>
    </lineage>
</organism>
<name>A0A8S9XMG4_APOLU</name>
<dbReference type="AlphaFoldDB" id="A0A8S9XMG4"/>
<dbReference type="PANTHER" id="PTHR13170:SF16">
    <property type="entry name" value="PROTEIN O-GLCNACASE"/>
    <property type="match status" value="1"/>
</dbReference>
<evidence type="ECO:0000313" key="2">
    <source>
        <dbReference type="EMBL" id="KAF6209481.1"/>
    </source>
</evidence>
<proteinExistence type="predicted"/>
<evidence type="ECO:0000256" key="1">
    <source>
        <dbReference type="SAM" id="MobiDB-lite"/>
    </source>
</evidence>
<reference evidence="2" key="1">
    <citation type="journal article" date="2021" name="Mol. Ecol. Resour.">
        <title>Apolygus lucorum genome provides insights into omnivorousness and mesophyll feeding.</title>
        <authorList>
            <person name="Liu Y."/>
            <person name="Liu H."/>
            <person name="Wang H."/>
            <person name="Huang T."/>
            <person name="Liu B."/>
            <person name="Yang B."/>
            <person name="Yin L."/>
            <person name="Li B."/>
            <person name="Zhang Y."/>
            <person name="Zhang S."/>
            <person name="Jiang F."/>
            <person name="Zhang X."/>
            <person name="Ren Y."/>
            <person name="Wang B."/>
            <person name="Wang S."/>
            <person name="Lu Y."/>
            <person name="Wu K."/>
            <person name="Fan W."/>
            <person name="Wang G."/>
        </authorList>
    </citation>
    <scope>NUCLEOTIDE SEQUENCE</scope>
    <source>
        <strain evidence="2">12Hb</strain>
    </source>
</reference>
<gene>
    <name evidence="2" type="ORF">GE061_015228</name>
</gene>
<feature type="region of interest" description="Disordered" evidence="1">
    <location>
        <begin position="1"/>
        <end position="22"/>
    </location>
</feature>
<keyword evidence="3" id="KW-1185">Reference proteome</keyword>
<protein>
    <submittedName>
        <fullName evidence="2">Uncharacterized protein</fullName>
    </submittedName>
</protein>
<feature type="non-terminal residue" evidence="2">
    <location>
        <position position="1"/>
    </location>
</feature>
<sequence>TDQATANIAPASTTEESDANGANKISDWSAQQLNMEDLTLLCDLFYLPFEHGTQGVHILQEFYWLHTNAHLVASDENKPEVIEWKEREKKLEEMSNNVNRLFQKLNAINNKELMYELYPYVWEMRAVISTLNSYIKWLGGGTSGHSSDSPAIGNYTWFSKGWKESFMSGEQEPWVFRGGLTADLQRLIPVDGGSDLFVYKVPQVVSSTIYTIREYIDFDKDQVTDLNNLTTSSTESNPDHLERLVECVLRLNPKLCFVVEEKIEGQDKPHLAGYAIAISNILNHSSAVEEDDNGLEPWAKDILKCCIAGAKPHHPSIIMSAIHPTVTDQSVSKRLIICLLAALRSNGSCGVFTPVSASNSQQLDSYSKLGFVEMSRDESGRTVYLGRVF</sequence>
<dbReference type="Proteomes" id="UP000466442">
    <property type="component" value="Unassembled WGS sequence"/>
</dbReference>
<comment type="caution">
    <text evidence="2">The sequence shown here is derived from an EMBL/GenBank/DDBJ whole genome shotgun (WGS) entry which is preliminary data.</text>
</comment>
<dbReference type="Gene3D" id="1.20.58.240">
    <property type="entry name" value="STAT, domain 1"/>
    <property type="match status" value="1"/>
</dbReference>
<feature type="compositionally biased region" description="Polar residues" evidence="1">
    <location>
        <begin position="1"/>
        <end position="14"/>
    </location>
</feature>